<accession>A0ABP6A2B7</accession>
<dbReference type="Gene3D" id="3.90.1530.30">
    <property type="match status" value="1"/>
</dbReference>
<dbReference type="PANTHER" id="PTHR33375:SF1">
    <property type="entry name" value="CHROMOSOME-PARTITIONING PROTEIN PARB-RELATED"/>
    <property type="match status" value="1"/>
</dbReference>
<evidence type="ECO:0000256" key="2">
    <source>
        <dbReference type="ARBA" id="ARBA00022829"/>
    </source>
</evidence>
<feature type="domain" description="ParB-like N-terminal" evidence="4">
    <location>
        <begin position="26"/>
        <end position="135"/>
    </location>
</feature>
<dbReference type="SUPFAM" id="SSF109709">
    <property type="entry name" value="KorB DNA-binding domain-like"/>
    <property type="match status" value="1"/>
</dbReference>
<dbReference type="EMBL" id="BAAATA010000048">
    <property type="protein sequence ID" value="GAA2509458.1"/>
    <property type="molecule type" value="Genomic_DNA"/>
</dbReference>
<evidence type="ECO:0000259" key="4">
    <source>
        <dbReference type="SMART" id="SM00470"/>
    </source>
</evidence>
<gene>
    <name evidence="5" type="ORF">GCM10010406_52380</name>
</gene>
<dbReference type="Pfam" id="PF02195">
    <property type="entry name" value="ParB_N"/>
    <property type="match status" value="1"/>
</dbReference>
<protein>
    <recommendedName>
        <fullName evidence="4">ParB-like N-terminal domain-containing protein</fullName>
    </recommendedName>
</protein>
<dbReference type="NCBIfam" id="TIGR00180">
    <property type="entry name" value="parB_part"/>
    <property type="match status" value="1"/>
</dbReference>
<sequence length="317" mass="34310">MAGKRISFASMAGAPVVPVPGREDPHQAPLEDIAFNPDNPRDPEEFQAEDFGEMKASLEEVGQLQPVLVASRKVYLTHFPHHADAVGAAKWVVLGGNRRLEAARQLGWSSLDIKVRDDLGAGEGSLDEAVMIENIHRKNLAPLREAEFLQRMVERHGSQGKVAKRIGKTQAYVSQRLALLRLAPELKEALESGELKVRQARELAGAGDAEQQLTAWKQAPEPETDPVVVPAPADEATAHNRVMGEGALSAGPAAHNPVMTDRTASVEPPRRERASSPSPAVLVRQLGETPAAIADTLRKGMEAGEFEELVEILADRL</sequence>
<keyword evidence="2" id="KW-0159">Chromosome partition</keyword>
<dbReference type="InterPro" id="IPR041468">
    <property type="entry name" value="HTH_ParB/Spo0J"/>
</dbReference>
<dbReference type="PANTHER" id="PTHR33375">
    <property type="entry name" value="CHROMOSOME-PARTITIONING PROTEIN PARB-RELATED"/>
    <property type="match status" value="1"/>
</dbReference>
<comment type="similarity">
    <text evidence="1">Belongs to the ParB family.</text>
</comment>
<evidence type="ECO:0000313" key="5">
    <source>
        <dbReference type="EMBL" id="GAA2509458.1"/>
    </source>
</evidence>
<feature type="region of interest" description="Disordered" evidence="3">
    <location>
        <begin position="247"/>
        <end position="280"/>
    </location>
</feature>
<evidence type="ECO:0000256" key="1">
    <source>
        <dbReference type="ARBA" id="ARBA00006295"/>
    </source>
</evidence>
<name>A0ABP6A2B7_9ACTN</name>
<evidence type="ECO:0000313" key="6">
    <source>
        <dbReference type="Proteomes" id="UP001501358"/>
    </source>
</evidence>
<organism evidence="5 6">
    <name type="scientific">Streptomyces thermolineatus</name>
    <dbReference type="NCBI Taxonomy" id="44033"/>
    <lineage>
        <taxon>Bacteria</taxon>
        <taxon>Bacillati</taxon>
        <taxon>Actinomycetota</taxon>
        <taxon>Actinomycetes</taxon>
        <taxon>Kitasatosporales</taxon>
        <taxon>Streptomycetaceae</taxon>
        <taxon>Streptomyces</taxon>
    </lineage>
</organism>
<dbReference type="SUPFAM" id="SSF110849">
    <property type="entry name" value="ParB/Sulfiredoxin"/>
    <property type="match status" value="1"/>
</dbReference>
<dbReference type="InterPro" id="IPR003115">
    <property type="entry name" value="ParB_N"/>
</dbReference>
<dbReference type="InterPro" id="IPR004437">
    <property type="entry name" value="ParB/RepB/Spo0J"/>
</dbReference>
<dbReference type="Pfam" id="PF17762">
    <property type="entry name" value="HTH_ParB"/>
    <property type="match status" value="1"/>
</dbReference>
<dbReference type="Gene3D" id="1.10.10.2830">
    <property type="match status" value="1"/>
</dbReference>
<dbReference type="InterPro" id="IPR050336">
    <property type="entry name" value="Chromosome_partition/occlusion"/>
</dbReference>
<reference evidence="6" key="1">
    <citation type="journal article" date="2019" name="Int. J. Syst. Evol. Microbiol.">
        <title>The Global Catalogue of Microorganisms (GCM) 10K type strain sequencing project: providing services to taxonomists for standard genome sequencing and annotation.</title>
        <authorList>
            <consortium name="The Broad Institute Genomics Platform"/>
            <consortium name="The Broad Institute Genome Sequencing Center for Infectious Disease"/>
            <person name="Wu L."/>
            <person name="Ma J."/>
        </authorList>
    </citation>
    <scope>NUCLEOTIDE SEQUENCE [LARGE SCALE GENOMIC DNA]</scope>
    <source>
        <strain evidence="6">JCM 6307</strain>
    </source>
</reference>
<dbReference type="SMART" id="SM00470">
    <property type="entry name" value="ParB"/>
    <property type="match status" value="1"/>
</dbReference>
<dbReference type="RefSeq" id="WP_344385907.1">
    <property type="nucleotide sequence ID" value="NZ_BAAATA010000048.1"/>
</dbReference>
<evidence type="ECO:0000256" key="3">
    <source>
        <dbReference type="SAM" id="MobiDB-lite"/>
    </source>
</evidence>
<keyword evidence="6" id="KW-1185">Reference proteome</keyword>
<dbReference type="InterPro" id="IPR036086">
    <property type="entry name" value="ParB/Sulfiredoxin_sf"/>
</dbReference>
<comment type="caution">
    <text evidence="5">The sequence shown here is derived from an EMBL/GenBank/DDBJ whole genome shotgun (WGS) entry which is preliminary data.</text>
</comment>
<feature type="region of interest" description="Disordered" evidence="3">
    <location>
        <begin position="1"/>
        <end position="45"/>
    </location>
</feature>
<dbReference type="Proteomes" id="UP001501358">
    <property type="component" value="Unassembled WGS sequence"/>
</dbReference>
<proteinExistence type="inferred from homology"/>